<dbReference type="EMBL" id="CAJA01000121">
    <property type="protein sequence ID" value="CCH72888.1"/>
    <property type="molecule type" value="Genomic_DNA"/>
</dbReference>
<dbReference type="STRING" id="1193182.BN11_2070003"/>
<name>W6JU38_9MICO</name>
<dbReference type="Proteomes" id="UP000035763">
    <property type="component" value="Unassembled WGS sequence"/>
</dbReference>
<comment type="caution">
    <text evidence="1">The sequence shown here is derived from an EMBL/GenBank/DDBJ whole genome shotgun (WGS) entry which is preliminary data.</text>
</comment>
<keyword evidence="2" id="KW-1185">Reference proteome</keyword>
<proteinExistence type="predicted"/>
<gene>
    <name evidence="1" type="ORF">BN11_2070003</name>
</gene>
<organism evidence="1 2">
    <name type="scientific">Nostocoides australiense Ben110</name>
    <dbReference type="NCBI Taxonomy" id="1193182"/>
    <lineage>
        <taxon>Bacteria</taxon>
        <taxon>Bacillati</taxon>
        <taxon>Actinomycetota</taxon>
        <taxon>Actinomycetes</taxon>
        <taxon>Micrococcales</taxon>
        <taxon>Intrasporangiaceae</taxon>
        <taxon>Nostocoides</taxon>
    </lineage>
</organism>
<sequence length="43" mass="4168">MRAFLGIFGPGLVTGVADDDPSGVATYSQAGAAAGSACSGQHR</sequence>
<protein>
    <submittedName>
        <fullName evidence="1">Uncharacterized protein</fullName>
    </submittedName>
</protein>
<reference evidence="1 2" key="1">
    <citation type="journal article" date="2013" name="ISME J.">
        <title>A metabolic model for members of the genus Tetrasphaera involved in enhanced biological phosphorus removal.</title>
        <authorList>
            <person name="Kristiansen R."/>
            <person name="Nguyen H.T.T."/>
            <person name="Saunders A.M."/>
            <person name="Nielsen J.L."/>
            <person name="Wimmer R."/>
            <person name="Le V.Q."/>
            <person name="McIlroy S.J."/>
            <person name="Petrovski S."/>
            <person name="Seviour R.J."/>
            <person name="Calteau A."/>
            <person name="Nielsen K.L."/>
            <person name="Nielsen P.H."/>
        </authorList>
    </citation>
    <scope>NUCLEOTIDE SEQUENCE [LARGE SCALE GENOMIC DNA]</scope>
    <source>
        <strain evidence="1 2">Ben110</strain>
    </source>
</reference>
<evidence type="ECO:0000313" key="1">
    <source>
        <dbReference type="EMBL" id="CCH72888.1"/>
    </source>
</evidence>
<accession>W6JU38</accession>
<evidence type="ECO:0000313" key="2">
    <source>
        <dbReference type="Proteomes" id="UP000035763"/>
    </source>
</evidence>
<dbReference type="AlphaFoldDB" id="W6JU38"/>